<proteinExistence type="predicted"/>
<feature type="region of interest" description="Disordered" evidence="1">
    <location>
        <begin position="40"/>
        <end position="73"/>
    </location>
</feature>
<reference evidence="2 3" key="1">
    <citation type="submission" date="2024-04" db="EMBL/GenBank/DDBJ databases">
        <title>Phyllosticta paracitricarpa is synonymous to the EU quarantine fungus P. citricarpa based on phylogenomic analyses.</title>
        <authorList>
            <consortium name="Lawrence Berkeley National Laboratory"/>
            <person name="Van Ingen-Buijs V.A."/>
            <person name="Van Westerhoven A.C."/>
            <person name="Haridas S."/>
            <person name="Skiadas P."/>
            <person name="Martin F."/>
            <person name="Groenewald J.Z."/>
            <person name="Crous P.W."/>
            <person name="Seidl M.F."/>
        </authorList>
    </citation>
    <scope>NUCLEOTIDE SEQUENCE [LARGE SCALE GENOMIC DNA]</scope>
    <source>
        <strain evidence="2 3">CBS 122670</strain>
    </source>
</reference>
<organism evidence="2 3">
    <name type="scientific">Phyllosticta citricarpa</name>
    <dbReference type="NCBI Taxonomy" id="55181"/>
    <lineage>
        <taxon>Eukaryota</taxon>
        <taxon>Fungi</taxon>
        <taxon>Dikarya</taxon>
        <taxon>Ascomycota</taxon>
        <taxon>Pezizomycotina</taxon>
        <taxon>Dothideomycetes</taxon>
        <taxon>Dothideomycetes incertae sedis</taxon>
        <taxon>Botryosphaeriales</taxon>
        <taxon>Phyllostictaceae</taxon>
        <taxon>Phyllosticta</taxon>
    </lineage>
</organism>
<feature type="compositionally biased region" description="Basic and acidic residues" evidence="1">
    <location>
        <begin position="58"/>
        <end position="73"/>
    </location>
</feature>
<accession>A0ABR1MEN0</accession>
<evidence type="ECO:0000313" key="2">
    <source>
        <dbReference type="EMBL" id="KAK7545930.1"/>
    </source>
</evidence>
<feature type="compositionally biased region" description="Low complexity" evidence="1">
    <location>
        <begin position="205"/>
        <end position="218"/>
    </location>
</feature>
<gene>
    <name evidence="2" type="ORF">IWX46DRAFT_581114</name>
</gene>
<sequence>MFSTFQRQFSIPHLTHRLNQLPTSWLIFLTICANAQAGERARTKETTRSLNISSTSRDAIDKCDDSKPTDEKVTVGDLQTAALPRTHAPALQIDNASLSQQSKAAVAAAPGHASSNQGLGQCKRVGGEVKCHWPMDETSDGTEIGTLLSCAGRNWLAASLTCCELAVVVQRKQHAAAAAATAAAAPGGRSMIQNKFPPSIHPSIHPAAATELPPHTHATPPPSTSNALSRHSGAPQQRRLARDAERERKAFMTTYRPRCTLSARQTTRRISHLVAISSRSSMRMRRRGVHPVRIR</sequence>
<name>A0ABR1MEN0_9PEZI</name>
<dbReference type="Proteomes" id="UP001365128">
    <property type="component" value="Unassembled WGS sequence"/>
</dbReference>
<evidence type="ECO:0000313" key="3">
    <source>
        <dbReference type="Proteomes" id="UP001365128"/>
    </source>
</evidence>
<feature type="compositionally biased region" description="Polar residues" evidence="1">
    <location>
        <begin position="48"/>
        <end position="57"/>
    </location>
</feature>
<keyword evidence="3" id="KW-1185">Reference proteome</keyword>
<protein>
    <submittedName>
        <fullName evidence="2">Uncharacterized protein</fullName>
    </submittedName>
</protein>
<comment type="caution">
    <text evidence="2">The sequence shown here is derived from an EMBL/GenBank/DDBJ whole genome shotgun (WGS) entry which is preliminary data.</text>
</comment>
<evidence type="ECO:0000256" key="1">
    <source>
        <dbReference type="SAM" id="MobiDB-lite"/>
    </source>
</evidence>
<feature type="region of interest" description="Disordered" evidence="1">
    <location>
        <begin position="200"/>
        <end position="243"/>
    </location>
</feature>
<dbReference type="EMBL" id="JBBPDW010000016">
    <property type="protein sequence ID" value="KAK7545930.1"/>
    <property type="molecule type" value="Genomic_DNA"/>
</dbReference>